<dbReference type="OrthoDB" id="2121326at2759"/>
<evidence type="ECO:0000256" key="1">
    <source>
        <dbReference type="ARBA" id="ARBA00023157"/>
    </source>
</evidence>
<accession>A0A0N4UEH9</accession>
<feature type="domain" description="Thioredoxin" evidence="2">
    <location>
        <begin position="1"/>
        <end position="109"/>
    </location>
</feature>
<dbReference type="Gene3D" id="3.40.30.10">
    <property type="entry name" value="Glutaredoxin"/>
    <property type="match status" value="1"/>
</dbReference>
<dbReference type="AlphaFoldDB" id="A0A0N4UEH9"/>
<dbReference type="PROSITE" id="PS00194">
    <property type="entry name" value="THIOREDOXIN_1"/>
    <property type="match status" value="1"/>
</dbReference>
<dbReference type="STRING" id="318479.A0A0N4UEH9"/>
<dbReference type="InterPro" id="IPR013766">
    <property type="entry name" value="Thioredoxin_domain"/>
</dbReference>
<dbReference type="InterPro" id="IPR017937">
    <property type="entry name" value="Thioredoxin_CS"/>
</dbReference>
<dbReference type="InterPro" id="IPR037047">
    <property type="entry name" value="PITH_dom_sf"/>
</dbReference>
<dbReference type="PANTHER" id="PTHR46115">
    <property type="entry name" value="THIOREDOXIN-LIKE PROTEIN 1"/>
    <property type="match status" value="1"/>
</dbReference>
<evidence type="ECO:0000259" key="3">
    <source>
        <dbReference type="PROSITE" id="PS51532"/>
    </source>
</evidence>
<feature type="domain" description="PITH" evidence="3">
    <location>
        <begin position="109"/>
        <end position="278"/>
    </location>
</feature>
<dbReference type="WBParaSite" id="DME_0000578601-mRNA-1">
    <property type="protein sequence ID" value="DME_0000578601-mRNA-1"/>
    <property type="gene ID" value="DME_0000578601"/>
</dbReference>
<evidence type="ECO:0000313" key="6">
    <source>
        <dbReference type="Proteomes" id="UP000274756"/>
    </source>
</evidence>
<dbReference type="SUPFAM" id="SSF49785">
    <property type="entry name" value="Galactose-binding domain-like"/>
    <property type="match status" value="1"/>
</dbReference>
<evidence type="ECO:0000313" key="5">
    <source>
        <dbReference type="Proteomes" id="UP000038040"/>
    </source>
</evidence>
<dbReference type="EMBL" id="UYYG01000008">
    <property type="protein sequence ID" value="VDN50807.1"/>
    <property type="molecule type" value="Genomic_DNA"/>
</dbReference>
<reference evidence="7" key="1">
    <citation type="submission" date="2017-02" db="UniProtKB">
        <authorList>
            <consortium name="WormBaseParasite"/>
        </authorList>
    </citation>
    <scope>IDENTIFICATION</scope>
</reference>
<evidence type="ECO:0000259" key="2">
    <source>
        <dbReference type="PROSITE" id="PS51352"/>
    </source>
</evidence>
<dbReference type="InterPro" id="IPR036249">
    <property type="entry name" value="Thioredoxin-like_sf"/>
</dbReference>
<dbReference type="InterPro" id="IPR010400">
    <property type="entry name" value="PITH_dom"/>
</dbReference>
<dbReference type="Gene3D" id="2.60.120.470">
    <property type="entry name" value="PITH domain"/>
    <property type="match status" value="1"/>
</dbReference>
<keyword evidence="6" id="KW-1185">Reference proteome</keyword>
<dbReference type="PRINTS" id="PR00421">
    <property type="entry name" value="THIOREDOXIN"/>
</dbReference>
<dbReference type="InterPro" id="IPR008979">
    <property type="entry name" value="Galactose-bd-like_sf"/>
</dbReference>
<sequence length="282" mass="31554">MVVHHLNSEGQFNLALNSSKPVVVDFFAVWCGPCQRIAPIYEQLSNKYINLLFAKLDVDKVKSVATQQGISAMPTFVVYINRSKVDVFRGGDVTALEAFIKKWSDSAPKEESLVAGQVDLISFINKSQIECLNENDRFTLNNLMTNNGELISDCDQQLIIYLPFNIPVKLHSIYMKGKGDSAPKTVKIFSNLTKTLDFDRAGASDGVQTIYFSEKVLKFKGELLNLRYVKFQNVNNIQLFVADNQGNVDNTCVQSLRLYGTPVSAMNMQDFKRVAGKVGETE</sequence>
<evidence type="ECO:0000313" key="7">
    <source>
        <dbReference type="WBParaSite" id="DME_0000578601-mRNA-1"/>
    </source>
</evidence>
<evidence type="ECO:0000313" key="4">
    <source>
        <dbReference type="EMBL" id="VDN50807.1"/>
    </source>
</evidence>
<organism evidence="5 7">
    <name type="scientific">Dracunculus medinensis</name>
    <name type="common">Guinea worm</name>
    <dbReference type="NCBI Taxonomy" id="318479"/>
    <lineage>
        <taxon>Eukaryota</taxon>
        <taxon>Metazoa</taxon>
        <taxon>Ecdysozoa</taxon>
        <taxon>Nematoda</taxon>
        <taxon>Chromadorea</taxon>
        <taxon>Rhabditida</taxon>
        <taxon>Spirurina</taxon>
        <taxon>Dracunculoidea</taxon>
        <taxon>Dracunculidae</taxon>
        <taxon>Dracunculus</taxon>
    </lineage>
</organism>
<dbReference type="GO" id="GO:0005737">
    <property type="term" value="C:cytoplasm"/>
    <property type="evidence" value="ECO:0007669"/>
    <property type="project" value="UniProtKB-ARBA"/>
</dbReference>
<dbReference type="Pfam" id="PF00085">
    <property type="entry name" value="Thioredoxin"/>
    <property type="match status" value="1"/>
</dbReference>
<reference evidence="4 6" key="2">
    <citation type="submission" date="2018-11" db="EMBL/GenBank/DDBJ databases">
        <authorList>
            <consortium name="Pathogen Informatics"/>
        </authorList>
    </citation>
    <scope>NUCLEOTIDE SEQUENCE [LARGE SCALE GENOMIC DNA]</scope>
</reference>
<dbReference type="CDD" id="cd02947">
    <property type="entry name" value="TRX_family"/>
    <property type="match status" value="1"/>
</dbReference>
<keyword evidence="1" id="KW-1015">Disulfide bond</keyword>
<proteinExistence type="predicted"/>
<name>A0A0N4UEH9_DRAME</name>
<dbReference type="PROSITE" id="PS51532">
    <property type="entry name" value="PITH"/>
    <property type="match status" value="1"/>
</dbReference>
<protein>
    <submittedName>
        <fullName evidence="7">Thioredoxin-like protein 1</fullName>
    </submittedName>
</protein>
<dbReference type="SUPFAM" id="SSF52833">
    <property type="entry name" value="Thioredoxin-like"/>
    <property type="match status" value="1"/>
</dbReference>
<dbReference type="Proteomes" id="UP000274756">
    <property type="component" value="Unassembled WGS sequence"/>
</dbReference>
<dbReference type="Proteomes" id="UP000038040">
    <property type="component" value="Unplaced"/>
</dbReference>
<gene>
    <name evidence="4" type="ORF">DME_LOCUS780</name>
</gene>
<dbReference type="Pfam" id="PF06201">
    <property type="entry name" value="PITH"/>
    <property type="match status" value="1"/>
</dbReference>
<dbReference type="PROSITE" id="PS51352">
    <property type="entry name" value="THIOREDOXIN_2"/>
    <property type="match status" value="1"/>
</dbReference>